<evidence type="ECO:0000313" key="10">
    <source>
        <dbReference type="Proteomes" id="UP000189475"/>
    </source>
</evidence>
<evidence type="ECO:0000313" key="9">
    <source>
        <dbReference type="EMBL" id="SJL85094.1"/>
    </source>
</evidence>
<sequence length="199" mass="22662">MARRPHKKPATNANSLGQVRIISGLWRGRKLPVHDAQGLRPTTDRVKETLFNWIAQDIPQSRCLDVFAGSGGLGFEAASRQASQVTMLEMNRQVCQQLSKNVTALKAENIDVHNIDSLAYLDKPGEAYDVVFIDPPFRQGLLEEVIHRLEDNHWLTPQALIYIETEKELVLPIMPNHWQLLKEKQAGQVSYRLFERSEP</sequence>
<dbReference type="InterPro" id="IPR029063">
    <property type="entry name" value="SAM-dependent_MTases_sf"/>
</dbReference>
<dbReference type="SUPFAM" id="SSF53335">
    <property type="entry name" value="S-adenosyl-L-methionine-dependent methyltransferases"/>
    <property type="match status" value="1"/>
</dbReference>
<dbReference type="STRING" id="1918946.VPAL9027_03117"/>
<evidence type="ECO:0000256" key="7">
    <source>
        <dbReference type="ARBA" id="ARBA00048326"/>
    </source>
</evidence>
<evidence type="ECO:0000256" key="5">
    <source>
        <dbReference type="ARBA" id="ARBA00022603"/>
    </source>
</evidence>
<dbReference type="NCBIfam" id="TIGR00095">
    <property type="entry name" value="16S rRNA (guanine(966)-N(2))-methyltransferase RsmD"/>
    <property type="match status" value="1"/>
</dbReference>
<comment type="catalytic activity">
    <reaction evidence="7 8">
        <text>guanosine(966) in 16S rRNA + S-adenosyl-L-methionine = N(2)-methylguanosine(966) in 16S rRNA + S-adenosyl-L-homocysteine + H(+)</text>
        <dbReference type="Rhea" id="RHEA:23548"/>
        <dbReference type="Rhea" id="RHEA-COMP:10211"/>
        <dbReference type="Rhea" id="RHEA-COMP:10212"/>
        <dbReference type="ChEBI" id="CHEBI:15378"/>
        <dbReference type="ChEBI" id="CHEBI:57856"/>
        <dbReference type="ChEBI" id="CHEBI:59789"/>
        <dbReference type="ChEBI" id="CHEBI:74269"/>
        <dbReference type="ChEBI" id="CHEBI:74481"/>
        <dbReference type="EC" id="2.1.1.171"/>
    </reaction>
</comment>
<gene>
    <name evidence="9" type="primary">rsmD</name>
    <name evidence="9" type="ORF">VPAL9027_03117</name>
</gene>
<keyword evidence="10" id="KW-1185">Reference proteome</keyword>
<keyword evidence="8" id="KW-0949">S-adenosyl-L-methionine</keyword>
<organism evidence="9 10">
    <name type="scientific">Vibrio palustris</name>
    <dbReference type="NCBI Taxonomy" id="1918946"/>
    <lineage>
        <taxon>Bacteria</taxon>
        <taxon>Pseudomonadati</taxon>
        <taxon>Pseudomonadota</taxon>
        <taxon>Gammaproteobacteria</taxon>
        <taxon>Vibrionales</taxon>
        <taxon>Vibrionaceae</taxon>
        <taxon>Vibrio</taxon>
    </lineage>
</organism>
<comment type="function">
    <text evidence="1 8">Specifically methylates the guanine in position 966 of 16S rRNA in the assembled 30S particle.</text>
</comment>
<keyword evidence="6 8" id="KW-0808">Transferase</keyword>
<dbReference type="EMBL" id="FUFT01000009">
    <property type="protein sequence ID" value="SJL85094.1"/>
    <property type="molecule type" value="Genomic_DNA"/>
</dbReference>
<reference evidence="9 10" key="1">
    <citation type="submission" date="2017-02" db="EMBL/GenBank/DDBJ databases">
        <authorList>
            <person name="Peterson S.W."/>
        </authorList>
    </citation>
    <scope>NUCLEOTIDE SEQUENCE [LARGE SCALE GENOMIC DNA]</scope>
    <source>
        <strain evidence="9 10">CECT 9027</strain>
    </source>
</reference>
<dbReference type="OrthoDB" id="9803017at2"/>
<dbReference type="EC" id="2.1.1.171" evidence="3 8"/>
<evidence type="ECO:0000256" key="3">
    <source>
        <dbReference type="ARBA" id="ARBA00012141"/>
    </source>
</evidence>
<accession>A0A1R4B853</accession>
<dbReference type="GO" id="GO:0052913">
    <property type="term" value="F:16S rRNA (guanine(966)-N(2))-methyltransferase activity"/>
    <property type="evidence" value="ECO:0007669"/>
    <property type="project" value="UniProtKB-EC"/>
</dbReference>
<dbReference type="PANTHER" id="PTHR43542:SF1">
    <property type="entry name" value="METHYLTRANSFERASE"/>
    <property type="match status" value="1"/>
</dbReference>
<protein>
    <recommendedName>
        <fullName evidence="4 8">Ribosomal RNA small subunit methyltransferase D</fullName>
        <ecNumber evidence="3 8">2.1.1.171</ecNumber>
    </recommendedName>
</protein>
<dbReference type="Gene3D" id="3.40.50.150">
    <property type="entry name" value="Vaccinia Virus protein VP39"/>
    <property type="match status" value="1"/>
</dbReference>
<proteinExistence type="inferred from homology"/>
<dbReference type="PROSITE" id="PS00092">
    <property type="entry name" value="N6_MTASE"/>
    <property type="match status" value="1"/>
</dbReference>
<dbReference type="AlphaFoldDB" id="A0A1R4B853"/>
<comment type="similarity">
    <text evidence="2 8">Belongs to the methyltransferase superfamily. RsmD family.</text>
</comment>
<keyword evidence="8" id="KW-0698">rRNA processing</keyword>
<evidence type="ECO:0000256" key="1">
    <source>
        <dbReference type="ARBA" id="ARBA00002649"/>
    </source>
</evidence>
<dbReference type="PIRSF" id="PIRSF004553">
    <property type="entry name" value="CHP00095"/>
    <property type="match status" value="1"/>
</dbReference>
<dbReference type="PANTHER" id="PTHR43542">
    <property type="entry name" value="METHYLTRANSFERASE"/>
    <property type="match status" value="1"/>
</dbReference>
<name>A0A1R4B853_9VIBR</name>
<dbReference type="InterPro" id="IPR004398">
    <property type="entry name" value="RNA_MeTrfase_RsmD"/>
</dbReference>
<keyword evidence="5 8" id="KW-0489">Methyltransferase</keyword>
<dbReference type="Proteomes" id="UP000189475">
    <property type="component" value="Unassembled WGS sequence"/>
</dbReference>
<dbReference type="RefSeq" id="WP_077315486.1">
    <property type="nucleotide sequence ID" value="NZ_AP024887.1"/>
</dbReference>
<dbReference type="InterPro" id="IPR002052">
    <property type="entry name" value="DNA_methylase_N6_adenine_CS"/>
</dbReference>
<evidence type="ECO:0000256" key="6">
    <source>
        <dbReference type="ARBA" id="ARBA00022679"/>
    </source>
</evidence>
<dbReference type="GO" id="GO:0003676">
    <property type="term" value="F:nucleic acid binding"/>
    <property type="evidence" value="ECO:0007669"/>
    <property type="project" value="InterPro"/>
</dbReference>
<evidence type="ECO:0000256" key="2">
    <source>
        <dbReference type="ARBA" id="ARBA00005269"/>
    </source>
</evidence>
<evidence type="ECO:0000256" key="4">
    <source>
        <dbReference type="ARBA" id="ARBA00013682"/>
    </source>
</evidence>
<dbReference type="CDD" id="cd02440">
    <property type="entry name" value="AdoMet_MTases"/>
    <property type="match status" value="1"/>
</dbReference>
<evidence type="ECO:0000256" key="8">
    <source>
        <dbReference type="PIRNR" id="PIRNR004553"/>
    </source>
</evidence>
<dbReference type="Pfam" id="PF03602">
    <property type="entry name" value="Cons_hypoth95"/>
    <property type="match status" value="1"/>
</dbReference>